<dbReference type="PANTHER" id="PTHR42961">
    <property type="entry name" value="IRON-SULFUR PROTEIN NUBPL"/>
    <property type="match status" value="1"/>
</dbReference>
<keyword evidence="3 6" id="KW-0067">ATP-binding</keyword>
<dbReference type="GO" id="GO:0051539">
    <property type="term" value="F:4 iron, 4 sulfur cluster binding"/>
    <property type="evidence" value="ECO:0007669"/>
    <property type="project" value="TreeGrafter"/>
</dbReference>
<dbReference type="SUPFAM" id="SSF117916">
    <property type="entry name" value="Fe-S cluster assembly (FSCA) domain-like"/>
    <property type="match status" value="1"/>
</dbReference>
<dbReference type="EMBL" id="JAWNFV010000013">
    <property type="protein sequence ID" value="MDY5140994.1"/>
    <property type="molecule type" value="Genomic_DNA"/>
</dbReference>
<evidence type="ECO:0000256" key="6">
    <source>
        <dbReference type="HAMAP-Rule" id="MF_02040"/>
    </source>
</evidence>
<dbReference type="InterPro" id="IPR027417">
    <property type="entry name" value="P-loop_NTPase"/>
</dbReference>
<dbReference type="Proteomes" id="UP001288320">
    <property type="component" value="Unassembled WGS sequence"/>
</dbReference>
<gene>
    <name evidence="8" type="ORF">R6G74_06685</name>
    <name evidence="9" type="ORF">R6P33_06950</name>
</gene>
<accession>A0AAW9HN20</accession>
<evidence type="ECO:0000256" key="3">
    <source>
        <dbReference type="ARBA" id="ARBA00022840"/>
    </source>
</evidence>
<dbReference type="EMBL" id="JAWNFY010000018">
    <property type="protein sequence ID" value="MDY5146750.1"/>
    <property type="molecule type" value="Genomic_DNA"/>
</dbReference>
<proteinExistence type="inferred from homology"/>
<name>A0AAW9HN20_9ACTO</name>
<comment type="similarity">
    <text evidence="6">Belongs to the Mrp/NBP35 ATP-binding proteins family.</text>
</comment>
<dbReference type="InterPro" id="IPR034904">
    <property type="entry name" value="FSCA_dom_sf"/>
</dbReference>
<evidence type="ECO:0000313" key="9">
    <source>
        <dbReference type="EMBL" id="MDY5146750.1"/>
    </source>
</evidence>
<evidence type="ECO:0000313" key="10">
    <source>
        <dbReference type="Proteomes" id="UP001284901"/>
    </source>
</evidence>
<dbReference type="Gene3D" id="3.40.50.300">
    <property type="entry name" value="P-loop containing nucleotide triphosphate hydrolases"/>
    <property type="match status" value="1"/>
</dbReference>
<dbReference type="GO" id="GO:0016887">
    <property type="term" value="F:ATP hydrolysis activity"/>
    <property type="evidence" value="ECO:0007669"/>
    <property type="project" value="UniProtKB-UniRule"/>
</dbReference>
<dbReference type="AlphaFoldDB" id="A0AAW9HN20"/>
<feature type="binding site" evidence="6">
    <location>
        <begin position="137"/>
        <end position="144"/>
    </location>
    <ligand>
        <name>ATP</name>
        <dbReference type="ChEBI" id="CHEBI:30616"/>
    </ligand>
</feature>
<organism evidence="8 11">
    <name type="scientific">Actinotignum timonense</name>
    <dbReference type="NCBI Taxonomy" id="1870995"/>
    <lineage>
        <taxon>Bacteria</taxon>
        <taxon>Bacillati</taxon>
        <taxon>Actinomycetota</taxon>
        <taxon>Actinomycetes</taxon>
        <taxon>Actinomycetales</taxon>
        <taxon>Actinomycetaceae</taxon>
        <taxon>Actinotignum</taxon>
    </lineage>
</organism>
<comment type="caution">
    <text evidence="8">The sequence shown here is derived from an EMBL/GenBank/DDBJ whole genome shotgun (WGS) entry which is preliminary data.</text>
</comment>
<evidence type="ECO:0000256" key="1">
    <source>
        <dbReference type="ARBA" id="ARBA00022723"/>
    </source>
</evidence>
<evidence type="ECO:0000256" key="2">
    <source>
        <dbReference type="ARBA" id="ARBA00022741"/>
    </source>
</evidence>
<dbReference type="CDD" id="cd02037">
    <property type="entry name" value="Mrp_NBP35"/>
    <property type="match status" value="1"/>
</dbReference>
<feature type="domain" description="MIP18 family-like" evidence="7">
    <location>
        <begin position="22"/>
        <end position="93"/>
    </location>
</feature>
<dbReference type="PANTHER" id="PTHR42961:SF2">
    <property type="entry name" value="IRON-SULFUR PROTEIN NUBPL"/>
    <property type="match status" value="1"/>
</dbReference>
<keyword evidence="1 6" id="KW-0479">Metal-binding</keyword>
<protein>
    <recommendedName>
        <fullName evidence="6">Iron-sulfur cluster carrier protein</fullName>
    </recommendedName>
</protein>
<comment type="subunit">
    <text evidence="6">Homodimer.</text>
</comment>
<keyword evidence="6" id="KW-0378">Hydrolase</keyword>
<dbReference type="InterPro" id="IPR019591">
    <property type="entry name" value="Mrp/NBP35_ATP-bd"/>
</dbReference>
<keyword evidence="5 6" id="KW-0411">Iron-sulfur</keyword>
<dbReference type="Gene3D" id="3.30.300.130">
    <property type="entry name" value="Fe-S cluster assembly (FSCA)"/>
    <property type="match status" value="1"/>
</dbReference>
<dbReference type="Proteomes" id="UP001284901">
    <property type="component" value="Unassembled WGS sequence"/>
</dbReference>
<sequence length="385" mass="40554">MPTSDPVSDSVPRSPAATALTKDRVLEALSGVIDPELRHPITELDMIHGLRVSPEGDVTLTVLLTTVHCPRQDVIEKEVREAISALEGVGTITITMGAMTPLQVQHLQQKLRGGRTTREISFARPDSPTRVIAVASGKGGVGKSSVAANLAVALAATGQRVGLIDADIYGFSIPGMMGVDTPAQQLNGMIIPPVAHGVKVMSIGMFVPGNTPVVWRGPMLHKALEQFFADVYWGDLDFVFLDLPPGTGDVAISLAQMLPRADILVVTTPQTAAADVAERAGAVSKQTEQTVIGVVENMSYLELPDGTKNTIFGSGGGQLVATNLSATLGYPVELLAQIPLEPALREGCDAGTPFVLDMVDSPARDILRGLAARIQELPRRGAPAD</sequence>
<dbReference type="InterPro" id="IPR033756">
    <property type="entry name" value="YlxH/NBP35"/>
</dbReference>
<reference evidence="8 10" key="1">
    <citation type="submission" date="2023-10" db="EMBL/GenBank/DDBJ databases">
        <title>Whole Genome based description of the genera Actinobaculum and Actinotignum reveals a complex phylogenetic relationship within the species included in the genus Actinotignum.</title>
        <authorList>
            <person name="Jensen C.S."/>
            <person name="Dargis R."/>
            <person name="Kemp M."/>
            <person name="Christensen J.J."/>
        </authorList>
    </citation>
    <scope>NUCLEOTIDE SEQUENCE</scope>
    <source>
        <strain evidence="9 10">SLA_B089</strain>
        <strain evidence="8">SLA_B245</strain>
    </source>
</reference>
<evidence type="ECO:0000256" key="5">
    <source>
        <dbReference type="ARBA" id="ARBA00023014"/>
    </source>
</evidence>
<dbReference type="GO" id="GO:0046872">
    <property type="term" value="F:metal ion binding"/>
    <property type="evidence" value="ECO:0007669"/>
    <property type="project" value="UniProtKB-KW"/>
</dbReference>
<evidence type="ECO:0000256" key="4">
    <source>
        <dbReference type="ARBA" id="ARBA00023004"/>
    </source>
</evidence>
<keyword evidence="4 6" id="KW-0408">Iron</keyword>
<keyword evidence="2 6" id="KW-0547">Nucleotide-binding</keyword>
<dbReference type="GO" id="GO:0140663">
    <property type="term" value="F:ATP-dependent FeS chaperone activity"/>
    <property type="evidence" value="ECO:0007669"/>
    <property type="project" value="InterPro"/>
</dbReference>
<dbReference type="Pfam" id="PF10609">
    <property type="entry name" value="ParA"/>
    <property type="match status" value="1"/>
</dbReference>
<dbReference type="InterPro" id="IPR002744">
    <property type="entry name" value="MIP18-like"/>
</dbReference>
<dbReference type="GeneID" id="92814430"/>
<dbReference type="SUPFAM" id="SSF52540">
    <property type="entry name" value="P-loop containing nucleoside triphosphate hydrolases"/>
    <property type="match status" value="1"/>
</dbReference>
<dbReference type="RefSeq" id="WP_087070614.1">
    <property type="nucleotide sequence ID" value="NZ_CAUPFC010000009.1"/>
</dbReference>
<evidence type="ECO:0000313" key="11">
    <source>
        <dbReference type="Proteomes" id="UP001288320"/>
    </source>
</evidence>
<dbReference type="GO" id="GO:0016226">
    <property type="term" value="P:iron-sulfur cluster assembly"/>
    <property type="evidence" value="ECO:0007669"/>
    <property type="project" value="InterPro"/>
</dbReference>
<evidence type="ECO:0000313" key="8">
    <source>
        <dbReference type="EMBL" id="MDY5140994.1"/>
    </source>
</evidence>
<dbReference type="HAMAP" id="MF_02040">
    <property type="entry name" value="Mrp_NBP35"/>
    <property type="match status" value="1"/>
</dbReference>
<evidence type="ECO:0000259" key="7">
    <source>
        <dbReference type="Pfam" id="PF01883"/>
    </source>
</evidence>
<dbReference type="Pfam" id="PF01883">
    <property type="entry name" value="FeS_assembly_P"/>
    <property type="match status" value="1"/>
</dbReference>
<comment type="function">
    <text evidence="6">Binds and transfers iron-sulfur (Fe-S) clusters to target apoproteins. Can hydrolyze ATP.</text>
</comment>
<keyword evidence="10" id="KW-1185">Reference proteome</keyword>
<dbReference type="GO" id="GO:0005524">
    <property type="term" value="F:ATP binding"/>
    <property type="evidence" value="ECO:0007669"/>
    <property type="project" value="UniProtKB-UniRule"/>
</dbReference>
<dbReference type="InterPro" id="IPR044304">
    <property type="entry name" value="NUBPL-like"/>
</dbReference>